<dbReference type="KEGG" id="osn:115228042"/>
<keyword evidence="2" id="KW-1185">Reference proteome</keyword>
<evidence type="ECO:0000259" key="1">
    <source>
        <dbReference type="Pfam" id="PF18658"/>
    </source>
</evidence>
<dbReference type="PANTHER" id="PTHR45913:SF5">
    <property type="entry name" value="GENERAL TRANSCRIPTION FACTOR II-I REPEAT DOMAIN-CONTAINING PROTEIN 2A-LIKE PROTEIN"/>
    <property type="match status" value="1"/>
</dbReference>
<name>A0A6P7U0S7_9MOLL</name>
<feature type="domain" description="SPIN-DOC-like zinc-finger" evidence="1">
    <location>
        <begin position="17"/>
        <end position="62"/>
    </location>
</feature>
<dbReference type="Pfam" id="PF18658">
    <property type="entry name" value="zf-C2H2_12"/>
    <property type="match status" value="1"/>
</dbReference>
<evidence type="ECO:0000313" key="3">
    <source>
        <dbReference type="RefSeq" id="XP_029654576.1"/>
    </source>
</evidence>
<protein>
    <submittedName>
        <fullName evidence="3">General transcription factor II-I repeat domain-containing protein 2-like</fullName>
    </submittedName>
</protein>
<sequence length="126" mass="15209">MSFSTKRKVDTECRSFQKKWKLEYFFADLNRKPTCLVCRQEISVVKEYNIRRHYQTHHAHEYNNLMGKIRKEKYDALLACLRNQQSSFSKFRDDSEAAVKASYVISREIALASKPYFYKNMYYESY</sequence>
<organism evidence="2 3">
    <name type="scientific">Octopus sinensis</name>
    <name type="common">East Asian common octopus</name>
    <dbReference type="NCBI Taxonomy" id="2607531"/>
    <lineage>
        <taxon>Eukaryota</taxon>
        <taxon>Metazoa</taxon>
        <taxon>Spiralia</taxon>
        <taxon>Lophotrochozoa</taxon>
        <taxon>Mollusca</taxon>
        <taxon>Cephalopoda</taxon>
        <taxon>Coleoidea</taxon>
        <taxon>Octopodiformes</taxon>
        <taxon>Octopoda</taxon>
        <taxon>Incirrata</taxon>
        <taxon>Octopodidae</taxon>
        <taxon>Octopus</taxon>
    </lineage>
</organism>
<dbReference type="Proteomes" id="UP000515154">
    <property type="component" value="Unplaced"/>
</dbReference>
<dbReference type="AlphaFoldDB" id="A0A6P7U0S7"/>
<gene>
    <name evidence="3" type="primary">LOC115228042</name>
</gene>
<dbReference type="RefSeq" id="XP_029654576.1">
    <property type="nucleotide sequence ID" value="XM_029798716.1"/>
</dbReference>
<dbReference type="InterPro" id="IPR040647">
    <property type="entry name" value="SPIN-DOC_Znf-C2H2"/>
</dbReference>
<proteinExistence type="predicted"/>
<dbReference type="PANTHER" id="PTHR45913">
    <property type="entry name" value="EPM2A-INTERACTING PROTEIN 1"/>
    <property type="match status" value="1"/>
</dbReference>
<reference evidence="3" key="1">
    <citation type="submission" date="2025-08" db="UniProtKB">
        <authorList>
            <consortium name="RefSeq"/>
        </authorList>
    </citation>
    <scope>IDENTIFICATION</scope>
</reference>
<accession>A0A6P7U0S7</accession>
<evidence type="ECO:0000313" key="2">
    <source>
        <dbReference type="Proteomes" id="UP000515154"/>
    </source>
</evidence>